<reference evidence="3 4" key="1">
    <citation type="submission" date="2017-10" db="EMBL/GenBank/DDBJ databases">
        <title>Comparative genomics in systemic dimorphic fungi from Ajellomycetaceae.</title>
        <authorList>
            <person name="Munoz J.F."/>
            <person name="Mcewen J.G."/>
            <person name="Clay O.K."/>
            <person name="Cuomo C.A."/>
        </authorList>
    </citation>
    <scope>NUCLEOTIDE SEQUENCE [LARGE SCALE GENOMIC DNA]</scope>
    <source>
        <strain evidence="3 4">UAMH4076</strain>
    </source>
</reference>
<feature type="region of interest" description="Disordered" evidence="1">
    <location>
        <begin position="661"/>
        <end position="730"/>
    </location>
</feature>
<sequence length="865" mass="95821">MGRQPYMNLLALGRSPYEAPETPPQGYVAAERRAEDSINADGYVQEYDARGHPINPNSKALARQLRRAKNDILSTMGIVVSGEDGTLGISKERQRMNLLSTENDYGLAMATLDQVVMFFSSWWTTSLAARIQTFKRYTHVPFLQIIRMERNKVGLFGFYCAGIPAWTVSFIVSVCRNHFLEPALDYIHGKVSALFDNDTYKSSIRRVFKGVHLSCKLAFFVVLGQTYMFSLLQSLHILPVLAVPTLRSLLPFGPASLIQLPPFPARLSVSGIGNFGFRLLTAPFAVLYMYIYLRPVIESRIYRILRRKLPKPDRPDSLSLRVAAENDLIEWTVPSLGRRSDEEYHRSDLTISEELKYELRIFKSWILGIFGLKVEEPSDAIVGRPLTSRSLQNRLEQLNRDFNTSMAPLLEETSLPDEMVVSSVQARGEQLLSGHVEGARPGSPTPDTSAQEQFNTNQILSSDEQRMSQSPLQLAEDYFDQDDRSQGRPGMEETFRMDPSAPPQQSQGRGPEESHRHQFHSRSNTLFSHPSTPESSPLTSPRVRASLVHQNSDVITMQLELLRSNHGSPSQARTNHDNNNMTAAPLSNDYIATGLTPSEADRTATEILDSLLDHGPVRTDTVRLIDQLSDQHMTLQQSDLATLAEFTSISNPLNIENLEQEPSARPTTAPAATQHVSTNSPPDPLQPPPDIPESSSALTHRAEPATTTTITDDNRSLPQPLPAQLPRRSHSERLLFPDHRVTILSSLPVDSLSSHLASLLTSILFYPLESMYLRNFATQFLTSPSLLAALPLGAGATTAMTLGLRGDVRSISAWCGGGSRRDMLAYLAKMGLVVGVEALVSVAVWGLGTAVTVMVGTRRFGWGGL</sequence>
<feature type="compositionally biased region" description="Basic and acidic residues" evidence="1">
    <location>
        <begin position="481"/>
        <end position="496"/>
    </location>
</feature>
<proteinExistence type="predicted"/>
<keyword evidence="2" id="KW-0812">Transmembrane</keyword>
<dbReference type="VEuPathDB" id="FungiDB:EMCG_09086"/>
<feature type="transmembrane region" description="Helical" evidence="2">
    <location>
        <begin position="275"/>
        <end position="293"/>
    </location>
</feature>
<dbReference type="EMBL" id="PDND01000078">
    <property type="protein sequence ID" value="PGH32878.1"/>
    <property type="molecule type" value="Genomic_DNA"/>
</dbReference>
<keyword evidence="4" id="KW-1185">Reference proteome</keyword>
<evidence type="ECO:0000313" key="4">
    <source>
        <dbReference type="Proteomes" id="UP000226031"/>
    </source>
</evidence>
<feature type="transmembrane region" description="Helical" evidence="2">
    <location>
        <begin position="824"/>
        <end position="847"/>
    </location>
</feature>
<feature type="transmembrane region" description="Helical" evidence="2">
    <location>
        <begin position="153"/>
        <end position="174"/>
    </location>
</feature>
<feature type="transmembrane region" description="Helical" evidence="2">
    <location>
        <begin position="211"/>
        <end position="230"/>
    </location>
</feature>
<evidence type="ECO:0000256" key="2">
    <source>
        <dbReference type="SAM" id="Phobius"/>
    </source>
</evidence>
<keyword evidence="2" id="KW-0472">Membrane</keyword>
<keyword evidence="2" id="KW-1133">Transmembrane helix</keyword>
<dbReference type="AlphaFoldDB" id="A0A2B7ZI84"/>
<protein>
    <submittedName>
        <fullName evidence="3">Uncharacterized protein</fullName>
    </submittedName>
</protein>
<dbReference type="Proteomes" id="UP000226031">
    <property type="component" value="Unassembled WGS sequence"/>
</dbReference>
<feature type="compositionally biased region" description="Low complexity" evidence="1">
    <location>
        <begin position="663"/>
        <end position="673"/>
    </location>
</feature>
<comment type="caution">
    <text evidence="3">The sequence shown here is derived from an EMBL/GenBank/DDBJ whole genome shotgun (WGS) entry which is preliminary data.</text>
</comment>
<evidence type="ECO:0000256" key="1">
    <source>
        <dbReference type="SAM" id="MobiDB-lite"/>
    </source>
</evidence>
<name>A0A2B7ZI84_9EURO</name>
<feature type="region of interest" description="Disordered" evidence="1">
    <location>
        <begin position="481"/>
        <end position="541"/>
    </location>
</feature>
<organism evidence="3 4">
    <name type="scientific">[Emmonsia] crescens</name>
    <dbReference type="NCBI Taxonomy" id="73230"/>
    <lineage>
        <taxon>Eukaryota</taxon>
        <taxon>Fungi</taxon>
        <taxon>Dikarya</taxon>
        <taxon>Ascomycota</taxon>
        <taxon>Pezizomycotina</taxon>
        <taxon>Eurotiomycetes</taxon>
        <taxon>Eurotiomycetidae</taxon>
        <taxon>Onygenales</taxon>
        <taxon>Ajellomycetaceae</taxon>
        <taxon>Emergomyces</taxon>
    </lineage>
</organism>
<evidence type="ECO:0000313" key="3">
    <source>
        <dbReference type="EMBL" id="PGH32878.1"/>
    </source>
</evidence>
<accession>A0A2B7ZI84</accession>
<feature type="compositionally biased region" description="Pro residues" evidence="1">
    <location>
        <begin position="681"/>
        <end position="691"/>
    </location>
</feature>
<dbReference type="STRING" id="73230.A0A2B7ZI84"/>
<gene>
    <name evidence="3" type="ORF">GX50_04290</name>
</gene>
<feature type="compositionally biased region" description="Low complexity" evidence="1">
    <location>
        <begin position="716"/>
        <end position="726"/>
    </location>
</feature>
<feature type="compositionally biased region" description="Low complexity" evidence="1">
    <location>
        <begin position="528"/>
        <end position="541"/>
    </location>
</feature>